<accession>A0ABV6LTR5</accession>
<dbReference type="RefSeq" id="WP_377351484.1">
    <property type="nucleotide sequence ID" value="NZ_JBHLTP010000022.1"/>
</dbReference>
<dbReference type="Proteomes" id="UP001589836">
    <property type="component" value="Unassembled WGS sequence"/>
</dbReference>
<dbReference type="Pfam" id="PF04860">
    <property type="entry name" value="Phage_portal"/>
    <property type="match status" value="1"/>
</dbReference>
<keyword evidence="2" id="KW-1185">Reference proteome</keyword>
<dbReference type="NCBIfam" id="TIGR01537">
    <property type="entry name" value="portal_HK97"/>
    <property type="match status" value="1"/>
</dbReference>
<organism evidence="1 2">
    <name type="scientific">Pontibacillus salicampi</name>
    <dbReference type="NCBI Taxonomy" id="1449801"/>
    <lineage>
        <taxon>Bacteria</taxon>
        <taxon>Bacillati</taxon>
        <taxon>Bacillota</taxon>
        <taxon>Bacilli</taxon>
        <taxon>Bacillales</taxon>
        <taxon>Bacillaceae</taxon>
        <taxon>Pontibacillus</taxon>
    </lineage>
</organism>
<evidence type="ECO:0000313" key="2">
    <source>
        <dbReference type="Proteomes" id="UP001589836"/>
    </source>
</evidence>
<sequence>MGLKELFGGLFGGSKYVDLKGTFIDLGVEYHYKNLAIQTCINLIANSLVRSTFRTYEKGKEKKSHNYYLFNVQPNVNQNSSQFFHEFVSKLVYDNECLVVMQNKGLYVAESFEIKEFALKENLYTSVVINDYKLDKTFSESEVFYFKLNNERMKNVLDSLYASYGKLLSAAMNYYKRSNALRVKLKIDGNFAQTDESQESMEDMFNEQMERFLKAEDAAAFPEQSGMSIEEMFQNSKGTTTRDIRAIVDDIFDFVSMSFHIPKGLLKGDLADVEGQTDNFLMFCVAPIAEQIEDEVNRKYYSKDEFLNRTYFKVDTSLIKYIDPVKLATALDKYLSSGTHSVNENRSMVGLEPLEEDWADEHYVTKNYEGIKEYLKGGEGE</sequence>
<gene>
    <name evidence="1" type="ORF">ACFFGV_19590</name>
</gene>
<proteinExistence type="predicted"/>
<dbReference type="InterPro" id="IPR006427">
    <property type="entry name" value="Portal_HK97"/>
</dbReference>
<reference evidence="1 2" key="1">
    <citation type="submission" date="2024-09" db="EMBL/GenBank/DDBJ databases">
        <authorList>
            <person name="Sun Q."/>
            <person name="Mori K."/>
        </authorList>
    </citation>
    <scope>NUCLEOTIDE SEQUENCE [LARGE SCALE GENOMIC DNA]</scope>
    <source>
        <strain evidence="1 2">NCAIM B.02529</strain>
    </source>
</reference>
<dbReference type="EMBL" id="JBHLTP010000022">
    <property type="protein sequence ID" value="MFC0525785.1"/>
    <property type="molecule type" value="Genomic_DNA"/>
</dbReference>
<dbReference type="InterPro" id="IPR006944">
    <property type="entry name" value="Phage/GTA_portal"/>
</dbReference>
<evidence type="ECO:0000313" key="1">
    <source>
        <dbReference type="EMBL" id="MFC0525785.1"/>
    </source>
</evidence>
<name>A0ABV6LTR5_9BACI</name>
<protein>
    <submittedName>
        <fullName evidence="1">Phage portal protein</fullName>
    </submittedName>
</protein>
<comment type="caution">
    <text evidence="1">The sequence shown here is derived from an EMBL/GenBank/DDBJ whole genome shotgun (WGS) entry which is preliminary data.</text>
</comment>